<evidence type="ECO:0000256" key="11">
    <source>
        <dbReference type="ARBA" id="ARBA00023235"/>
    </source>
</evidence>
<dbReference type="Proteomes" id="UP000571701">
    <property type="component" value="Unassembled WGS sequence"/>
</dbReference>
<feature type="binding site" evidence="18">
    <location>
        <position position="168"/>
    </location>
    <ligand>
        <name>K(+)</name>
        <dbReference type="ChEBI" id="CHEBI:29103"/>
    </ligand>
</feature>
<feature type="binding site" evidence="17">
    <location>
        <position position="266"/>
    </location>
    <ligand>
        <name>(6S)-NADPHX</name>
        <dbReference type="ChEBI" id="CHEBI:64076"/>
    </ligand>
</feature>
<feature type="binding site" evidence="18">
    <location>
        <position position="132"/>
    </location>
    <ligand>
        <name>K(+)</name>
        <dbReference type="ChEBI" id="CHEBI:29103"/>
    </ligand>
</feature>
<dbReference type="HAMAP" id="MF_01965">
    <property type="entry name" value="NADHX_dehydratase"/>
    <property type="match status" value="1"/>
</dbReference>
<keyword evidence="6 17" id="KW-0547">Nucleotide-binding</keyword>
<dbReference type="CDD" id="cd01171">
    <property type="entry name" value="YXKO-related"/>
    <property type="match status" value="1"/>
</dbReference>
<gene>
    <name evidence="17" type="primary">nnrD</name>
    <name evidence="18" type="synonym">nnrE</name>
    <name evidence="22" type="ORF">H2O73_00860</name>
</gene>
<evidence type="ECO:0000256" key="14">
    <source>
        <dbReference type="ARBA" id="ARBA00025153"/>
    </source>
</evidence>
<keyword evidence="10 17" id="KW-0520">NAD</keyword>
<dbReference type="GO" id="GO:0005524">
    <property type="term" value="F:ATP binding"/>
    <property type="evidence" value="ECO:0007669"/>
    <property type="project" value="UniProtKB-UniRule"/>
</dbReference>
<feature type="domain" description="YjeF C-terminal" evidence="20">
    <location>
        <begin position="231"/>
        <end position="497"/>
    </location>
</feature>
<evidence type="ECO:0000256" key="17">
    <source>
        <dbReference type="HAMAP-Rule" id="MF_01965"/>
    </source>
</evidence>
<accession>A0A7W2FML2</accession>
<dbReference type="AlphaFoldDB" id="A0A7W2FML2"/>
<feature type="binding site" evidence="18">
    <location>
        <position position="69"/>
    </location>
    <ligand>
        <name>K(+)</name>
        <dbReference type="ChEBI" id="CHEBI:29103"/>
    </ligand>
</feature>
<evidence type="ECO:0000256" key="19">
    <source>
        <dbReference type="PIRNR" id="PIRNR017184"/>
    </source>
</evidence>
<keyword evidence="23" id="KW-1185">Reference proteome</keyword>
<comment type="similarity">
    <text evidence="18">Belongs to the NnrE/AIBP family.</text>
</comment>
<evidence type="ECO:0000256" key="7">
    <source>
        <dbReference type="ARBA" id="ARBA00022840"/>
    </source>
</evidence>
<dbReference type="EMBL" id="JACFYF010000001">
    <property type="protein sequence ID" value="MBA5760874.1"/>
    <property type="molecule type" value="Genomic_DNA"/>
</dbReference>
<feature type="binding site" evidence="18">
    <location>
        <begin position="136"/>
        <end position="142"/>
    </location>
    <ligand>
        <name>(6S)-NADPHX</name>
        <dbReference type="ChEBI" id="CHEBI:64076"/>
    </ligand>
</feature>
<protein>
    <recommendedName>
        <fullName evidence="19">Bifunctional NAD(P)H-hydrate repair enzyme</fullName>
    </recommendedName>
    <alternativeName>
        <fullName evidence="19">Nicotinamide nucleotide repair protein</fullName>
    </alternativeName>
    <domain>
        <recommendedName>
            <fullName evidence="19">ADP-dependent (S)-NAD(P)H-hydrate dehydratase</fullName>
            <ecNumber evidence="19">4.2.1.136</ecNumber>
        </recommendedName>
        <alternativeName>
            <fullName evidence="19">ADP-dependent NAD(P)HX dehydratase</fullName>
        </alternativeName>
    </domain>
    <domain>
        <recommendedName>
            <fullName evidence="19">NAD(P)H-hydrate epimerase</fullName>
            <ecNumber evidence="19">5.1.99.6</ecNumber>
        </recommendedName>
    </domain>
</protein>
<dbReference type="Gene3D" id="3.40.1190.20">
    <property type="match status" value="1"/>
</dbReference>
<keyword evidence="5 18" id="KW-0479">Metal-binding</keyword>
<feature type="domain" description="YjeF N-terminal" evidence="21">
    <location>
        <begin position="20"/>
        <end position="222"/>
    </location>
</feature>
<dbReference type="NCBIfam" id="TIGR00197">
    <property type="entry name" value="yjeF_nterm"/>
    <property type="match status" value="1"/>
</dbReference>
<comment type="function">
    <text evidence="14 19">Bifunctional enzyme that catalyzes the epimerization of the S- and R-forms of NAD(P)HX and the dehydration of the S-form of NAD(P)HX at the expense of ADP, which is converted to AMP. This allows the repair of both epimers of NAD(P)HX, a damaged form of NAD(P)H that is a result of enzymatic or heat-dependent hydration.</text>
</comment>
<evidence type="ECO:0000313" key="22">
    <source>
        <dbReference type="EMBL" id="MBA5760874.1"/>
    </source>
</evidence>
<comment type="cofactor">
    <cofactor evidence="17">
        <name>Mg(2+)</name>
        <dbReference type="ChEBI" id="CHEBI:18420"/>
    </cofactor>
</comment>
<feature type="binding site" evidence="17">
    <location>
        <position position="372"/>
    </location>
    <ligand>
        <name>(6S)-NADPHX</name>
        <dbReference type="ChEBI" id="CHEBI:64076"/>
    </ligand>
</feature>
<dbReference type="SUPFAM" id="SSF64153">
    <property type="entry name" value="YjeF N-terminal domain-like"/>
    <property type="match status" value="1"/>
</dbReference>
<evidence type="ECO:0000256" key="10">
    <source>
        <dbReference type="ARBA" id="ARBA00023027"/>
    </source>
</evidence>
<dbReference type="InterPro" id="IPR029056">
    <property type="entry name" value="Ribokinase-like"/>
</dbReference>
<dbReference type="PROSITE" id="PS51385">
    <property type="entry name" value="YJEF_N"/>
    <property type="match status" value="1"/>
</dbReference>
<comment type="subunit">
    <text evidence="17">Homotetramer.</text>
</comment>
<sequence length="497" mass="52903">MSHIAPFVSHPQPLFRAQQVKKGEVDAAKLAGFEMYSLMQSAGEAVFNLVIDQYGREITLLILCGGGNNGGDGYIVGQRAIQSGINVTLWALVSPDKLTDDAKRAYHDFVLAGGQVKPVKLEQIGHYDVVVDALLGTGLSGTVRDEMRIVIEKVNDAHVATVSVDLPSGLCSDTGSVLGCCIQAAHTMTFIGIKQGLVTGQARAFVGDLHFSGLAVHQHFERIQNTKVWWDSAHLIQALRQRSPCAHKGSQGKALLVGGDYGLGGAVLIAAHACLKSGAGLTACLTQEKNMIAGLVATPEVMFSHWSEDNCQQRLAWCDAFALGPGLGRESHSKQLFDFFSSTTLPKVLDADALHFLAIQPNYDDQRIITPHPGEAAKLLDCTVTEIEQNRYRSVVKLQQCYGGVVVLKGAGTLVCSEHGTYVCSAGNAGMATGGMGDALTGVIVSLLAQGRSLEMAARKGVMLHSCAADYNVATYGLIGLCASDVVNSIRHVIHHT</sequence>
<reference evidence="22 23" key="1">
    <citation type="submission" date="2020-07" db="EMBL/GenBank/DDBJ databases">
        <title>Vibrio marinisediminis sp. nov., isolated from marine sediment.</title>
        <authorList>
            <person name="Ji X."/>
        </authorList>
    </citation>
    <scope>NUCLEOTIDE SEQUENCE [LARGE SCALE GENOMIC DNA]</scope>
    <source>
        <strain evidence="22 23">404</strain>
    </source>
</reference>
<feature type="binding site" evidence="17">
    <location>
        <begin position="409"/>
        <end position="413"/>
    </location>
    <ligand>
        <name>AMP</name>
        <dbReference type="ChEBI" id="CHEBI:456215"/>
    </ligand>
</feature>
<comment type="similarity">
    <text evidence="17">Belongs to the NnrD/CARKD family.</text>
</comment>
<dbReference type="RefSeq" id="WP_182105591.1">
    <property type="nucleotide sequence ID" value="NZ_JACFYF010000001.1"/>
</dbReference>
<dbReference type="GO" id="GO:0110051">
    <property type="term" value="P:metabolite repair"/>
    <property type="evidence" value="ECO:0007669"/>
    <property type="project" value="TreeGrafter"/>
</dbReference>
<comment type="caution">
    <text evidence="22">The sequence shown here is derived from an EMBL/GenBank/DDBJ whole genome shotgun (WGS) entry which is preliminary data.</text>
</comment>
<dbReference type="InterPro" id="IPR000631">
    <property type="entry name" value="CARKD"/>
</dbReference>
<dbReference type="HAMAP" id="MF_01966">
    <property type="entry name" value="NADHX_epimerase"/>
    <property type="match status" value="1"/>
</dbReference>
<keyword evidence="7 17" id="KW-0067">ATP-binding</keyword>
<evidence type="ECO:0000256" key="13">
    <source>
        <dbReference type="ARBA" id="ARBA00023268"/>
    </source>
</evidence>
<evidence type="ECO:0000256" key="12">
    <source>
        <dbReference type="ARBA" id="ARBA00023239"/>
    </source>
</evidence>
<dbReference type="EC" id="4.2.1.136" evidence="19"/>
<evidence type="ECO:0000256" key="6">
    <source>
        <dbReference type="ARBA" id="ARBA00022741"/>
    </source>
</evidence>
<comment type="catalytic activity">
    <reaction evidence="16 17 19">
        <text>(6S)-NADPHX + ADP = AMP + phosphate + NADPH + H(+)</text>
        <dbReference type="Rhea" id="RHEA:32235"/>
        <dbReference type="ChEBI" id="CHEBI:15378"/>
        <dbReference type="ChEBI" id="CHEBI:43474"/>
        <dbReference type="ChEBI" id="CHEBI:57783"/>
        <dbReference type="ChEBI" id="CHEBI:64076"/>
        <dbReference type="ChEBI" id="CHEBI:456215"/>
        <dbReference type="ChEBI" id="CHEBI:456216"/>
        <dbReference type="EC" id="4.2.1.136"/>
    </reaction>
</comment>
<evidence type="ECO:0000256" key="3">
    <source>
        <dbReference type="ARBA" id="ARBA00006001"/>
    </source>
</evidence>
<comment type="caution">
    <text evidence="18">Lacks conserved residue(s) required for the propagation of feature annotation.</text>
</comment>
<evidence type="ECO:0000256" key="16">
    <source>
        <dbReference type="ARBA" id="ARBA00049209"/>
    </source>
</evidence>
<dbReference type="NCBIfam" id="TIGR00196">
    <property type="entry name" value="yjeF_cterm"/>
    <property type="match status" value="1"/>
</dbReference>
<evidence type="ECO:0000256" key="18">
    <source>
        <dbReference type="HAMAP-Rule" id="MF_01966"/>
    </source>
</evidence>
<evidence type="ECO:0000256" key="5">
    <source>
        <dbReference type="ARBA" id="ARBA00022723"/>
    </source>
</evidence>
<comment type="similarity">
    <text evidence="4 19">In the C-terminal section; belongs to the NnrD/CARKD family.</text>
</comment>
<feature type="binding site" evidence="18">
    <location>
        <position position="165"/>
    </location>
    <ligand>
        <name>(6S)-NADPHX</name>
        <dbReference type="ChEBI" id="CHEBI:64076"/>
    </ligand>
</feature>
<dbReference type="GO" id="GO:0046872">
    <property type="term" value="F:metal ion binding"/>
    <property type="evidence" value="ECO:0007669"/>
    <property type="project" value="UniProtKB-UniRule"/>
</dbReference>
<evidence type="ECO:0000256" key="8">
    <source>
        <dbReference type="ARBA" id="ARBA00022857"/>
    </source>
</evidence>
<dbReference type="GO" id="GO:0052856">
    <property type="term" value="F:NAD(P)HX epimerase activity"/>
    <property type="evidence" value="ECO:0007669"/>
    <property type="project" value="UniProtKB-UniRule"/>
</dbReference>
<dbReference type="PIRSF" id="PIRSF017184">
    <property type="entry name" value="Nnr"/>
    <property type="match status" value="1"/>
</dbReference>
<dbReference type="InterPro" id="IPR004443">
    <property type="entry name" value="YjeF_N_dom"/>
</dbReference>
<proteinExistence type="inferred from homology"/>
<comment type="catalytic activity">
    <reaction evidence="15 17 19">
        <text>(6S)-NADHX + ADP = AMP + phosphate + NADH + H(+)</text>
        <dbReference type="Rhea" id="RHEA:32223"/>
        <dbReference type="ChEBI" id="CHEBI:15378"/>
        <dbReference type="ChEBI" id="CHEBI:43474"/>
        <dbReference type="ChEBI" id="CHEBI:57945"/>
        <dbReference type="ChEBI" id="CHEBI:64074"/>
        <dbReference type="ChEBI" id="CHEBI:456215"/>
        <dbReference type="ChEBI" id="CHEBI:456216"/>
        <dbReference type="EC" id="4.2.1.136"/>
    </reaction>
</comment>
<dbReference type="InterPro" id="IPR036652">
    <property type="entry name" value="YjeF_N_dom_sf"/>
</dbReference>
<evidence type="ECO:0000256" key="2">
    <source>
        <dbReference type="ARBA" id="ARBA00000909"/>
    </source>
</evidence>
<evidence type="ECO:0000256" key="1">
    <source>
        <dbReference type="ARBA" id="ARBA00000013"/>
    </source>
</evidence>
<feature type="binding site" evidence="17">
    <location>
        <position position="326"/>
    </location>
    <ligand>
        <name>(6S)-NADPHX</name>
        <dbReference type="ChEBI" id="CHEBI:64076"/>
    </ligand>
</feature>
<keyword evidence="8 17" id="KW-0521">NADP</keyword>
<keyword evidence="13" id="KW-0511">Multifunctional enzyme</keyword>
<dbReference type="SUPFAM" id="SSF53613">
    <property type="entry name" value="Ribokinase-like"/>
    <property type="match status" value="1"/>
</dbReference>
<evidence type="ECO:0000256" key="4">
    <source>
        <dbReference type="ARBA" id="ARBA00009524"/>
    </source>
</evidence>
<dbReference type="PROSITE" id="PS51383">
    <property type="entry name" value="YJEF_C_3"/>
    <property type="match status" value="1"/>
</dbReference>
<dbReference type="InterPro" id="IPR030677">
    <property type="entry name" value="Nnr"/>
</dbReference>
<evidence type="ECO:0000313" key="23">
    <source>
        <dbReference type="Proteomes" id="UP000571701"/>
    </source>
</evidence>
<dbReference type="PANTHER" id="PTHR12592">
    <property type="entry name" value="ATP-DEPENDENT (S)-NAD(P)H-HYDRATE DEHYDRATASE FAMILY MEMBER"/>
    <property type="match status" value="1"/>
</dbReference>
<evidence type="ECO:0000259" key="21">
    <source>
        <dbReference type="PROSITE" id="PS51385"/>
    </source>
</evidence>
<keyword evidence="12 17" id="KW-0456">Lyase</keyword>
<dbReference type="PANTHER" id="PTHR12592:SF0">
    <property type="entry name" value="ATP-DEPENDENT (S)-NAD(P)H-HYDRATE DEHYDRATASE"/>
    <property type="match status" value="1"/>
</dbReference>
<organism evidence="22 23">
    <name type="scientific">Vibrio marinisediminis</name>
    <dbReference type="NCBI Taxonomy" id="2758441"/>
    <lineage>
        <taxon>Bacteria</taxon>
        <taxon>Pseudomonadati</taxon>
        <taxon>Pseudomonadota</taxon>
        <taxon>Gammaproteobacteria</taxon>
        <taxon>Vibrionales</taxon>
        <taxon>Vibrionaceae</taxon>
        <taxon>Vibrio</taxon>
    </lineage>
</organism>
<comment type="catalytic activity">
    <reaction evidence="2 18 19">
        <text>(6R)-NADPHX = (6S)-NADPHX</text>
        <dbReference type="Rhea" id="RHEA:32227"/>
        <dbReference type="ChEBI" id="CHEBI:64076"/>
        <dbReference type="ChEBI" id="CHEBI:64077"/>
        <dbReference type="EC" id="5.1.99.6"/>
    </reaction>
</comment>
<evidence type="ECO:0000256" key="9">
    <source>
        <dbReference type="ARBA" id="ARBA00022958"/>
    </source>
</evidence>
<comment type="function">
    <text evidence="17">Catalyzes the dehydration of the S-form of NAD(P)HX at the expense of ADP, which is converted to AMP. Together with NAD(P)HX epimerase, which catalyzes the epimerization of the S- and R-forms, the enzyme allows the repair of both epimers of NAD(P)HX, a damaged form of NAD(P)H that is a result of enzymatic or heat-dependent hydration.</text>
</comment>
<dbReference type="Pfam" id="PF01256">
    <property type="entry name" value="Carb_kinase"/>
    <property type="match status" value="1"/>
</dbReference>
<dbReference type="GO" id="GO:0052855">
    <property type="term" value="F:ADP-dependent NAD(P)H-hydrate dehydratase activity"/>
    <property type="evidence" value="ECO:0007669"/>
    <property type="project" value="UniProtKB-UniRule"/>
</dbReference>
<evidence type="ECO:0000256" key="15">
    <source>
        <dbReference type="ARBA" id="ARBA00048238"/>
    </source>
</evidence>
<name>A0A7W2FML2_9VIBR</name>
<feature type="binding site" evidence="18">
    <location>
        <begin position="68"/>
        <end position="72"/>
    </location>
    <ligand>
        <name>(6S)-NADPHX</name>
        <dbReference type="ChEBI" id="CHEBI:64076"/>
    </ligand>
</feature>
<evidence type="ECO:0000259" key="20">
    <source>
        <dbReference type="PROSITE" id="PS51383"/>
    </source>
</evidence>
<feature type="binding site" evidence="17">
    <location>
        <position position="438"/>
    </location>
    <ligand>
        <name>(6S)-NADPHX</name>
        <dbReference type="ChEBI" id="CHEBI:64076"/>
    </ligand>
</feature>
<comment type="cofactor">
    <cofactor evidence="18 19">
        <name>K(+)</name>
        <dbReference type="ChEBI" id="CHEBI:29103"/>
    </cofactor>
    <text evidence="18 19">Binds 1 potassium ion per subunit.</text>
</comment>
<comment type="function">
    <text evidence="18">Catalyzes the epimerization of the S- and R-forms of NAD(P)HX, a damaged form of NAD(P)H that is a result of enzymatic or heat-dependent hydration. This is a prerequisite for the S-specific NAD(P)H-hydrate dehydratase to allow the repair of both epimers of NAD(P)HX.</text>
</comment>
<dbReference type="GO" id="GO:0046496">
    <property type="term" value="P:nicotinamide nucleotide metabolic process"/>
    <property type="evidence" value="ECO:0007669"/>
    <property type="project" value="UniProtKB-UniRule"/>
</dbReference>
<comment type="catalytic activity">
    <reaction evidence="1 18 19">
        <text>(6R)-NADHX = (6S)-NADHX</text>
        <dbReference type="Rhea" id="RHEA:32215"/>
        <dbReference type="ChEBI" id="CHEBI:64074"/>
        <dbReference type="ChEBI" id="CHEBI:64075"/>
        <dbReference type="EC" id="5.1.99.6"/>
    </reaction>
</comment>
<keyword evidence="9 18" id="KW-0630">Potassium</keyword>
<dbReference type="Gene3D" id="3.40.50.10260">
    <property type="entry name" value="YjeF N-terminal domain"/>
    <property type="match status" value="1"/>
</dbReference>
<dbReference type="EC" id="5.1.99.6" evidence="19"/>
<keyword evidence="11 18" id="KW-0413">Isomerase</keyword>
<feature type="binding site" evidence="17">
    <location>
        <position position="437"/>
    </location>
    <ligand>
        <name>AMP</name>
        <dbReference type="ChEBI" id="CHEBI:456215"/>
    </ligand>
</feature>
<comment type="similarity">
    <text evidence="3 19">In the N-terminal section; belongs to the NnrE/AIBP family.</text>
</comment>
<dbReference type="Pfam" id="PF03853">
    <property type="entry name" value="YjeF_N"/>
    <property type="match status" value="1"/>
</dbReference>